<evidence type="ECO:0000259" key="8">
    <source>
        <dbReference type="PROSITE" id="PS51194"/>
    </source>
</evidence>
<evidence type="ECO:0000256" key="1">
    <source>
        <dbReference type="ARBA" id="ARBA00012552"/>
    </source>
</evidence>
<dbReference type="GO" id="GO:0005524">
    <property type="term" value="F:ATP binding"/>
    <property type="evidence" value="ECO:0007669"/>
    <property type="project" value="UniProtKB-KW"/>
</dbReference>
<keyword evidence="2" id="KW-0547">Nucleotide-binding</keyword>
<dbReference type="SMART" id="SM00487">
    <property type="entry name" value="DEXDc"/>
    <property type="match status" value="1"/>
</dbReference>
<dbReference type="InterPro" id="IPR050079">
    <property type="entry name" value="DEAD_box_RNA_helicase"/>
</dbReference>
<dbReference type="GO" id="GO:0003676">
    <property type="term" value="F:nucleic acid binding"/>
    <property type="evidence" value="ECO:0007669"/>
    <property type="project" value="InterPro"/>
</dbReference>
<evidence type="ECO:0000259" key="7">
    <source>
        <dbReference type="PROSITE" id="PS51192"/>
    </source>
</evidence>
<keyword evidence="3" id="KW-0378">Hydrolase</keyword>
<name>A0A4Y2C410_ARAVE</name>
<dbReference type="GO" id="GO:0003724">
    <property type="term" value="F:RNA helicase activity"/>
    <property type="evidence" value="ECO:0007669"/>
    <property type="project" value="UniProtKB-EC"/>
</dbReference>
<dbReference type="InterPro" id="IPR014014">
    <property type="entry name" value="RNA_helicase_DEAD_Q_motif"/>
</dbReference>
<evidence type="ECO:0000256" key="6">
    <source>
        <dbReference type="PROSITE-ProRule" id="PRU00552"/>
    </source>
</evidence>
<evidence type="ECO:0000313" key="10">
    <source>
        <dbReference type="EMBL" id="GBL98833.1"/>
    </source>
</evidence>
<gene>
    <name evidence="10" type="primary">DDX19A_2</name>
    <name evidence="10" type="ORF">AVEN_165682_2</name>
</gene>
<dbReference type="SMART" id="SM00490">
    <property type="entry name" value="HELICc"/>
    <property type="match status" value="1"/>
</dbReference>
<dbReference type="EMBL" id="BGPR01000143">
    <property type="protein sequence ID" value="GBL98833.1"/>
    <property type="molecule type" value="Genomic_DNA"/>
</dbReference>
<keyword evidence="4 10" id="KW-0347">Helicase</keyword>
<evidence type="ECO:0000256" key="5">
    <source>
        <dbReference type="ARBA" id="ARBA00022840"/>
    </source>
</evidence>
<feature type="domain" description="DEAD-box RNA helicase Q" evidence="9">
    <location>
        <begin position="113"/>
        <end position="141"/>
    </location>
</feature>
<keyword evidence="11" id="KW-1185">Reference proteome</keyword>
<feature type="domain" description="Helicase C-terminal" evidence="8">
    <location>
        <begin position="339"/>
        <end position="491"/>
    </location>
</feature>
<evidence type="ECO:0000259" key="9">
    <source>
        <dbReference type="PROSITE" id="PS51195"/>
    </source>
</evidence>
<dbReference type="SUPFAM" id="SSF52540">
    <property type="entry name" value="P-loop containing nucleoside triphosphate hydrolases"/>
    <property type="match status" value="2"/>
</dbReference>
<reference evidence="10 11" key="1">
    <citation type="journal article" date="2019" name="Sci. Rep.">
        <title>Orb-weaving spider Araneus ventricosus genome elucidates the spidroin gene catalogue.</title>
        <authorList>
            <person name="Kono N."/>
            <person name="Nakamura H."/>
            <person name="Ohtoshi R."/>
            <person name="Moran D.A.P."/>
            <person name="Shinohara A."/>
            <person name="Yoshida Y."/>
            <person name="Fujiwara M."/>
            <person name="Mori M."/>
            <person name="Tomita M."/>
            <person name="Arakawa K."/>
        </authorList>
    </citation>
    <scope>NUCLEOTIDE SEQUENCE [LARGE SCALE GENOMIC DNA]</scope>
</reference>
<evidence type="ECO:0000256" key="2">
    <source>
        <dbReference type="ARBA" id="ARBA00022741"/>
    </source>
</evidence>
<evidence type="ECO:0000256" key="4">
    <source>
        <dbReference type="ARBA" id="ARBA00022806"/>
    </source>
</evidence>
<dbReference type="InterPro" id="IPR014001">
    <property type="entry name" value="Helicase_ATP-bd"/>
</dbReference>
<dbReference type="PANTHER" id="PTHR47959">
    <property type="entry name" value="ATP-DEPENDENT RNA HELICASE RHLE-RELATED"/>
    <property type="match status" value="1"/>
</dbReference>
<organism evidence="10 11">
    <name type="scientific">Araneus ventricosus</name>
    <name type="common">Orbweaver spider</name>
    <name type="synonym">Epeira ventricosa</name>
    <dbReference type="NCBI Taxonomy" id="182803"/>
    <lineage>
        <taxon>Eukaryota</taxon>
        <taxon>Metazoa</taxon>
        <taxon>Ecdysozoa</taxon>
        <taxon>Arthropoda</taxon>
        <taxon>Chelicerata</taxon>
        <taxon>Arachnida</taxon>
        <taxon>Araneae</taxon>
        <taxon>Araneomorphae</taxon>
        <taxon>Entelegynae</taxon>
        <taxon>Araneoidea</taxon>
        <taxon>Araneidae</taxon>
        <taxon>Araneus</taxon>
    </lineage>
</organism>
<dbReference type="Pfam" id="PF00270">
    <property type="entry name" value="DEAD"/>
    <property type="match status" value="1"/>
</dbReference>
<dbReference type="InterPro" id="IPR001650">
    <property type="entry name" value="Helicase_C-like"/>
</dbReference>
<sequence>MQDKSRAFVAWSVERRVMSPADTGSNLSRHSPQIAHSANMSTWDQCCKGGKFNANFAKTRRTVETLRKIEKNPKENEKTAFPENEIRISNSDADKKGEDFARVKDATNVEIQLSFSELGLNSCLLKWIEALGFSSPNRVQNEVLYRLSEMKSRHNVIKAPEKSGKTTATLLWVLNKLLCDKNKEYPKALMICPTYEIANKNYKIVEQIPKYCEIKIHPAMKRKKINKGEQATADLVIATPDKALELSKTTFNLKTTKYLIVDDAHFMSGAEGHLKTLSHVCSLLSTRCHIILCTLFCNKVLDDFIDKFLMQNQMIEIKNDLKKVIPKEIFIVYSSNEERIKAFICLEKRNSFKGQTVVFCKTREELNRLKSALDDENISVEILNGKLKPPKRTCILQQFKQNEIKLLIATYTFMEVLEAENVTKVINYEQVLNDETKKLNFDIYNQIENRLNGRENCLIGSFIEQKWEDVLIQPQPGATGEQVYANARNISANDLINGQKF</sequence>
<dbReference type="GO" id="GO:0005829">
    <property type="term" value="C:cytosol"/>
    <property type="evidence" value="ECO:0007669"/>
    <property type="project" value="TreeGrafter"/>
</dbReference>
<feature type="short sequence motif" description="Q motif" evidence="6">
    <location>
        <begin position="113"/>
        <end position="141"/>
    </location>
</feature>
<accession>A0A4Y2C410</accession>
<comment type="caution">
    <text evidence="10">The sequence shown here is derived from an EMBL/GenBank/DDBJ whole genome shotgun (WGS) entry which is preliminary data.</text>
</comment>
<feature type="domain" description="Helicase ATP-binding" evidence="7">
    <location>
        <begin position="146"/>
        <end position="294"/>
    </location>
</feature>
<dbReference type="EC" id="3.6.4.13" evidence="1"/>
<dbReference type="Proteomes" id="UP000499080">
    <property type="component" value="Unassembled WGS sequence"/>
</dbReference>
<dbReference type="Gene3D" id="3.40.50.300">
    <property type="entry name" value="P-loop containing nucleotide triphosphate hydrolases"/>
    <property type="match status" value="2"/>
</dbReference>
<evidence type="ECO:0000256" key="3">
    <source>
        <dbReference type="ARBA" id="ARBA00022801"/>
    </source>
</evidence>
<evidence type="ECO:0000313" key="11">
    <source>
        <dbReference type="Proteomes" id="UP000499080"/>
    </source>
</evidence>
<keyword evidence="5" id="KW-0067">ATP-binding</keyword>
<dbReference type="AlphaFoldDB" id="A0A4Y2C410"/>
<dbReference type="PANTHER" id="PTHR47959:SF1">
    <property type="entry name" value="ATP-DEPENDENT RNA HELICASE DBPA"/>
    <property type="match status" value="1"/>
</dbReference>
<dbReference type="InterPro" id="IPR027417">
    <property type="entry name" value="P-loop_NTPase"/>
</dbReference>
<dbReference type="PROSITE" id="PS51192">
    <property type="entry name" value="HELICASE_ATP_BIND_1"/>
    <property type="match status" value="1"/>
</dbReference>
<proteinExistence type="predicted"/>
<dbReference type="Pfam" id="PF00271">
    <property type="entry name" value="Helicase_C"/>
    <property type="match status" value="1"/>
</dbReference>
<protein>
    <recommendedName>
        <fullName evidence="1">RNA helicase</fullName>
        <ecNumber evidence="1">3.6.4.13</ecNumber>
    </recommendedName>
</protein>
<dbReference type="PROSITE" id="PS51194">
    <property type="entry name" value="HELICASE_CTER"/>
    <property type="match status" value="1"/>
</dbReference>
<dbReference type="PROSITE" id="PS51195">
    <property type="entry name" value="Q_MOTIF"/>
    <property type="match status" value="1"/>
</dbReference>
<dbReference type="OrthoDB" id="64767at2759"/>
<dbReference type="InterPro" id="IPR011545">
    <property type="entry name" value="DEAD/DEAH_box_helicase_dom"/>
</dbReference>
<dbReference type="GO" id="GO:0016787">
    <property type="term" value="F:hydrolase activity"/>
    <property type="evidence" value="ECO:0007669"/>
    <property type="project" value="UniProtKB-KW"/>
</dbReference>